<evidence type="ECO:0000256" key="7">
    <source>
        <dbReference type="ARBA" id="ARBA00022840"/>
    </source>
</evidence>
<dbReference type="InterPro" id="IPR018303">
    <property type="entry name" value="ATPase_P-typ_P_site"/>
</dbReference>
<feature type="transmembrane region" description="Helical" evidence="13">
    <location>
        <begin position="658"/>
        <end position="681"/>
    </location>
</feature>
<keyword evidence="11 13" id="KW-0472">Membrane</keyword>
<dbReference type="EMBL" id="BANC01000095">
    <property type="protein sequence ID" value="GAN81508.1"/>
    <property type="molecule type" value="Genomic_DNA"/>
</dbReference>
<dbReference type="Pfam" id="PF00702">
    <property type="entry name" value="Hydrolase"/>
    <property type="match status" value="1"/>
</dbReference>
<feature type="transmembrane region" description="Helical" evidence="13">
    <location>
        <begin position="693"/>
        <end position="715"/>
    </location>
</feature>
<dbReference type="NCBIfam" id="TIGR01647">
    <property type="entry name" value="ATPase-IIIA_H"/>
    <property type="match status" value="1"/>
</dbReference>
<dbReference type="Pfam" id="PF00122">
    <property type="entry name" value="E1-E2_ATPase"/>
    <property type="match status" value="1"/>
</dbReference>
<dbReference type="InterPro" id="IPR023299">
    <property type="entry name" value="ATPase_P-typ_cyto_dom_N"/>
</dbReference>
<dbReference type="FunFam" id="3.40.50.1000:FF:000001">
    <property type="entry name" value="Phospholipid-transporting ATPase IC"/>
    <property type="match status" value="1"/>
</dbReference>
<evidence type="ECO:0000313" key="16">
    <source>
        <dbReference type="Proteomes" id="UP000032668"/>
    </source>
</evidence>
<organism evidence="15 16">
    <name type="scientific">Acidocella aminolytica 101 = DSM 11237</name>
    <dbReference type="NCBI Taxonomy" id="1120923"/>
    <lineage>
        <taxon>Bacteria</taxon>
        <taxon>Pseudomonadati</taxon>
        <taxon>Pseudomonadota</taxon>
        <taxon>Alphaproteobacteria</taxon>
        <taxon>Acetobacterales</taxon>
        <taxon>Acidocellaceae</taxon>
        <taxon>Acidocella</taxon>
    </lineage>
</organism>
<dbReference type="Pfam" id="PF00690">
    <property type="entry name" value="Cation_ATPase_N"/>
    <property type="match status" value="1"/>
</dbReference>
<dbReference type="AlphaFoldDB" id="A0A0D6PJX6"/>
<dbReference type="SMART" id="SM00831">
    <property type="entry name" value="Cation_ATPase_N"/>
    <property type="match status" value="1"/>
</dbReference>
<dbReference type="GO" id="GO:0008553">
    <property type="term" value="F:P-type proton-exporting transporter activity"/>
    <property type="evidence" value="ECO:0007669"/>
    <property type="project" value="InterPro"/>
</dbReference>
<dbReference type="InterPro" id="IPR008250">
    <property type="entry name" value="ATPase_P-typ_transduc_dom_A_sf"/>
</dbReference>
<evidence type="ECO:0000256" key="8">
    <source>
        <dbReference type="ARBA" id="ARBA00022842"/>
    </source>
</evidence>
<dbReference type="Proteomes" id="UP000032668">
    <property type="component" value="Unassembled WGS sequence"/>
</dbReference>
<dbReference type="InterPro" id="IPR023298">
    <property type="entry name" value="ATPase_P-typ_TM_dom_sf"/>
</dbReference>
<keyword evidence="10 13" id="KW-1133">Transmembrane helix</keyword>
<evidence type="ECO:0000256" key="9">
    <source>
        <dbReference type="ARBA" id="ARBA00022967"/>
    </source>
</evidence>
<dbReference type="GO" id="GO:0120029">
    <property type="term" value="P:proton export across plasma membrane"/>
    <property type="evidence" value="ECO:0007669"/>
    <property type="project" value="InterPro"/>
</dbReference>
<evidence type="ECO:0000256" key="6">
    <source>
        <dbReference type="ARBA" id="ARBA00022741"/>
    </source>
</evidence>
<dbReference type="GO" id="GO:0005524">
    <property type="term" value="F:ATP binding"/>
    <property type="evidence" value="ECO:0007669"/>
    <property type="project" value="UniProtKB-KW"/>
</dbReference>
<dbReference type="SUPFAM" id="SSF81653">
    <property type="entry name" value="Calcium ATPase, transduction domain A"/>
    <property type="match status" value="1"/>
</dbReference>
<evidence type="ECO:0000256" key="2">
    <source>
        <dbReference type="ARBA" id="ARBA00008804"/>
    </source>
</evidence>
<dbReference type="SFLD" id="SFLDS00003">
    <property type="entry name" value="Haloacid_Dehalogenase"/>
    <property type="match status" value="1"/>
</dbReference>
<evidence type="ECO:0000256" key="1">
    <source>
        <dbReference type="ARBA" id="ARBA00004141"/>
    </source>
</evidence>
<feature type="domain" description="Cation-transporting P-type ATPase N-terminal" evidence="14">
    <location>
        <begin position="23"/>
        <end position="95"/>
    </location>
</feature>
<keyword evidence="16" id="KW-1185">Reference proteome</keyword>
<dbReference type="InterPro" id="IPR044492">
    <property type="entry name" value="P_typ_ATPase_HD_dom"/>
</dbReference>
<dbReference type="PANTHER" id="PTHR42861">
    <property type="entry name" value="CALCIUM-TRANSPORTING ATPASE"/>
    <property type="match status" value="1"/>
</dbReference>
<comment type="caution">
    <text evidence="15">The sequence shown here is derived from an EMBL/GenBank/DDBJ whole genome shotgun (WGS) entry which is preliminary data.</text>
</comment>
<dbReference type="SFLD" id="SFLDF00027">
    <property type="entry name" value="p-type_atpase"/>
    <property type="match status" value="1"/>
</dbReference>
<dbReference type="InterPro" id="IPR001757">
    <property type="entry name" value="P_typ_ATPase"/>
</dbReference>
<dbReference type="STRING" id="1120923.SAMN02746095_01893"/>
<dbReference type="InterPro" id="IPR059000">
    <property type="entry name" value="ATPase_P-type_domA"/>
</dbReference>
<accession>A0A0D6PJX6</accession>
<dbReference type="GO" id="GO:0016020">
    <property type="term" value="C:membrane"/>
    <property type="evidence" value="ECO:0007669"/>
    <property type="project" value="UniProtKB-SubCell"/>
</dbReference>
<feature type="transmembrane region" description="Helical" evidence="13">
    <location>
        <begin position="242"/>
        <end position="264"/>
    </location>
</feature>
<proteinExistence type="inferred from homology"/>
<keyword evidence="4 13" id="KW-0812">Transmembrane</keyword>
<keyword evidence="9" id="KW-1278">Translocase</keyword>
<comment type="similarity">
    <text evidence="2">Belongs to the cation transport ATPase (P-type) (TC 3.A.3) family. Type IIIA subfamily.</text>
</comment>
<dbReference type="FunFam" id="2.70.150.10:FF:000042">
    <property type="entry name" value="Plasma membrane ATPase"/>
    <property type="match status" value="1"/>
</dbReference>
<dbReference type="Gene3D" id="1.20.1110.10">
    <property type="entry name" value="Calcium-transporting ATPase, transmembrane domain"/>
    <property type="match status" value="1"/>
</dbReference>
<feature type="transmembrane region" description="Helical" evidence="13">
    <location>
        <begin position="276"/>
        <end position="306"/>
    </location>
</feature>
<evidence type="ECO:0000256" key="3">
    <source>
        <dbReference type="ARBA" id="ARBA00022553"/>
    </source>
</evidence>
<dbReference type="SFLD" id="SFLDG00002">
    <property type="entry name" value="C1.7:_P-type_atpase_like"/>
    <property type="match status" value="1"/>
</dbReference>
<keyword evidence="7" id="KW-0067">ATP-binding</keyword>
<keyword evidence="3" id="KW-0597">Phosphoprotein</keyword>
<dbReference type="OrthoDB" id="391538at2"/>
<dbReference type="InterPro" id="IPR004014">
    <property type="entry name" value="ATPase_P-typ_cation-transptr_N"/>
</dbReference>
<evidence type="ECO:0000256" key="13">
    <source>
        <dbReference type="SAM" id="Phobius"/>
    </source>
</evidence>
<dbReference type="PRINTS" id="PR00120">
    <property type="entry name" value="HATPASE"/>
</dbReference>
<evidence type="ECO:0000259" key="14">
    <source>
        <dbReference type="SMART" id="SM00831"/>
    </source>
</evidence>
<feature type="transmembrane region" description="Helical" evidence="13">
    <location>
        <begin position="787"/>
        <end position="807"/>
    </location>
</feature>
<evidence type="ECO:0000256" key="12">
    <source>
        <dbReference type="SAM" id="MobiDB-lite"/>
    </source>
</evidence>
<keyword evidence="6" id="KW-0547">Nucleotide-binding</keyword>
<protein>
    <submittedName>
        <fullName evidence="15">Cation transporter ATPase</fullName>
    </submittedName>
</protein>
<comment type="subcellular location">
    <subcellularLocation>
        <location evidence="1">Membrane</location>
        <topology evidence="1">Multi-pass membrane protein</topology>
    </subcellularLocation>
</comment>
<dbReference type="InterPro" id="IPR023214">
    <property type="entry name" value="HAD_sf"/>
</dbReference>
<gene>
    <name evidence="15" type="ORF">Aam_097_033</name>
</gene>
<dbReference type="NCBIfam" id="TIGR01494">
    <property type="entry name" value="ATPase_P-type"/>
    <property type="match status" value="2"/>
</dbReference>
<dbReference type="GO" id="GO:0016887">
    <property type="term" value="F:ATP hydrolysis activity"/>
    <property type="evidence" value="ECO:0007669"/>
    <property type="project" value="InterPro"/>
</dbReference>
<sequence>MGTETDQPGVKKGKAPPGKPQNEFENLSPEETLARLQVSADGLSAEEAAKRLAQTGPNALAETHVSAWQRMLGYFWGPIPWMIEAAGVLSAVNEDWRSFAVIVAMLLINGGIGFWQEASAADALDALKRQLALKARVKRGGNWTEIDAADLVPGDIVRLRLGDVVPADVKLLEGGYLSIDQSALTGESLPVTRKPGGVAYSSTVVKEGEMVAAIYATGGNTFFGRTAKLVQSAGAVSHFQKAVLHIGNLLIICAVGLSALLIGVELERGLPVLTLLSFVLIVVVASIPVALPAVLSVTMALGALALSRMKAIVSRLESIEEMAGITVLCSDKTGTLTQNKLTLGTPLTLGNEPADEVTLAAALACKRENHDDAIDLAVLEGVRDKDALGRYEQRAFTPFDPTHKRTEATVAWDGKEFRVTKGAPQVIMALCALDNAQQAQAAKIVEEEAAKGYRTLGVARADEGANWRFLGILPLFDPPRVDSRETIEAARAHGIEVKMVTGDNTAIAREISGQLGLGTNILPASTVLKDGAELGGLVEQADGFAEVFPEHKYAIVKALQDEGHIVAMTGDGVNDAPALKQAEVGIAVSGATDAARSAASLILTAPGLSVIISAVEEARRIFERMMSYTIYRIAMTLSIMVFVVATMLIWNLYPLTTIMIILLALLDDIPIMTIAWDNAELPSKPVRWEMNRLLAISSVLGVLALAQSFGLYLLARDWLHASVTEGQTMMFLRFIVGGHLLLFSTRTRHPFWARPYPSWQLFSAIIATQIVGVMFVGFGWLMTPISWGQIGLIWLYDLVWFVLMDFAKLGTYRLMENRGRHQLAFISVLNKVLHPHGGFNIRRHGGGTGGRARRG</sequence>
<dbReference type="CDD" id="cd02076">
    <property type="entry name" value="P-type_ATPase_H"/>
    <property type="match status" value="1"/>
</dbReference>
<evidence type="ECO:0000256" key="5">
    <source>
        <dbReference type="ARBA" id="ARBA00022723"/>
    </source>
</evidence>
<name>A0A0D6PJX6_9PROT</name>
<evidence type="ECO:0000256" key="4">
    <source>
        <dbReference type="ARBA" id="ARBA00022692"/>
    </source>
</evidence>
<dbReference type="PRINTS" id="PR00119">
    <property type="entry name" value="CATATPASE"/>
</dbReference>
<keyword evidence="5" id="KW-0479">Metal-binding</keyword>
<evidence type="ECO:0000256" key="11">
    <source>
        <dbReference type="ARBA" id="ARBA00023136"/>
    </source>
</evidence>
<dbReference type="Gene3D" id="3.40.50.1000">
    <property type="entry name" value="HAD superfamily/HAD-like"/>
    <property type="match status" value="1"/>
</dbReference>
<dbReference type="Gene3D" id="3.40.1110.10">
    <property type="entry name" value="Calcium-transporting ATPase, cytoplasmic domain N"/>
    <property type="match status" value="1"/>
</dbReference>
<feature type="transmembrane region" description="Helical" evidence="13">
    <location>
        <begin position="727"/>
        <end position="747"/>
    </location>
</feature>
<dbReference type="SUPFAM" id="SSF56784">
    <property type="entry name" value="HAD-like"/>
    <property type="match status" value="1"/>
</dbReference>
<dbReference type="RefSeq" id="WP_082075742.1">
    <property type="nucleotide sequence ID" value="NZ_BANC01000095.1"/>
</dbReference>
<keyword evidence="8" id="KW-0460">Magnesium</keyword>
<dbReference type="PROSITE" id="PS00154">
    <property type="entry name" value="ATPASE_E1_E2"/>
    <property type="match status" value="1"/>
</dbReference>
<reference evidence="15 16" key="1">
    <citation type="submission" date="2012-11" db="EMBL/GenBank/DDBJ databases">
        <title>Whole genome sequence of Acidocella aminolytica 101 = DSM 11237.</title>
        <authorList>
            <person name="Azuma Y."/>
            <person name="Higashiura N."/>
            <person name="Hirakawa H."/>
            <person name="Matsushita K."/>
        </authorList>
    </citation>
    <scope>NUCLEOTIDE SEQUENCE [LARGE SCALE GENOMIC DNA]</scope>
    <source>
        <strain evidence="16">101 / DSM 11237</strain>
    </source>
</reference>
<dbReference type="FunFam" id="3.40.1110.10:FF:000005">
    <property type="entry name" value="Plasma membrane ATPase"/>
    <property type="match status" value="1"/>
</dbReference>
<dbReference type="FunFam" id="3.40.50.1000:FF:000211">
    <property type="entry name" value="Plasma membrane ATPase"/>
    <property type="match status" value="1"/>
</dbReference>
<dbReference type="InterPro" id="IPR006534">
    <property type="entry name" value="P-type_ATPase_IIIA"/>
</dbReference>
<dbReference type="InterPro" id="IPR036412">
    <property type="entry name" value="HAD-like_sf"/>
</dbReference>
<dbReference type="GO" id="GO:0046872">
    <property type="term" value="F:metal ion binding"/>
    <property type="evidence" value="ECO:0007669"/>
    <property type="project" value="UniProtKB-KW"/>
</dbReference>
<feature type="transmembrane region" description="Helical" evidence="13">
    <location>
        <begin position="759"/>
        <end position="781"/>
    </location>
</feature>
<feature type="transmembrane region" description="Helical" evidence="13">
    <location>
        <begin position="629"/>
        <end position="652"/>
    </location>
</feature>
<evidence type="ECO:0000313" key="15">
    <source>
        <dbReference type="EMBL" id="GAN81508.1"/>
    </source>
</evidence>
<dbReference type="SUPFAM" id="SSF81665">
    <property type="entry name" value="Calcium ATPase, transmembrane domain M"/>
    <property type="match status" value="1"/>
</dbReference>
<dbReference type="Gene3D" id="2.70.150.10">
    <property type="entry name" value="Calcium-transporting ATPase, cytoplasmic transduction domain A"/>
    <property type="match status" value="1"/>
</dbReference>
<evidence type="ECO:0000256" key="10">
    <source>
        <dbReference type="ARBA" id="ARBA00022989"/>
    </source>
</evidence>
<feature type="region of interest" description="Disordered" evidence="12">
    <location>
        <begin position="1"/>
        <end position="29"/>
    </location>
</feature>